<evidence type="ECO:0000256" key="2">
    <source>
        <dbReference type="ARBA" id="ARBA00005854"/>
    </source>
</evidence>
<evidence type="ECO:0000256" key="7">
    <source>
        <dbReference type="ARBA" id="ARBA00023027"/>
    </source>
</evidence>
<name>D7E6L6_METEZ</name>
<dbReference type="AlphaFoldDB" id="D7E6L6"/>
<dbReference type="InterPro" id="IPR029009">
    <property type="entry name" value="ASB_dom_sf"/>
</dbReference>
<dbReference type="InterPro" id="IPR006236">
    <property type="entry name" value="PGDH"/>
</dbReference>
<keyword evidence="7 10" id="KW-0520">NAD</keyword>
<evidence type="ECO:0000256" key="9">
    <source>
        <dbReference type="ARBA" id="ARBA00048731"/>
    </source>
</evidence>
<dbReference type="InterPro" id="IPR036291">
    <property type="entry name" value="NAD(P)-bd_dom_sf"/>
</dbReference>
<dbReference type="NCBIfam" id="TIGR01327">
    <property type="entry name" value="PGDH"/>
    <property type="match status" value="1"/>
</dbReference>
<dbReference type="Gene3D" id="3.30.70.260">
    <property type="match status" value="1"/>
</dbReference>
<evidence type="ECO:0000256" key="1">
    <source>
        <dbReference type="ARBA" id="ARBA00005216"/>
    </source>
</evidence>
<keyword evidence="13" id="KW-1185">Reference proteome</keyword>
<dbReference type="InterPro" id="IPR045626">
    <property type="entry name" value="PGDH_ASB_dom"/>
</dbReference>
<dbReference type="PROSITE" id="PS51671">
    <property type="entry name" value="ACT"/>
    <property type="match status" value="1"/>
</dbReference>
<evidence type="ECO:0000256" key="10">
    <source>
        <dbReference type="RuleBase" id="RU363003"/>
    </source>
</evidence>
<dbReference type="Pfam" id="PF00389">
    <property type="entry name" value="2-Hacid_dh"/>
    <property type="match status" value="1"/>
</dbReference>
<evidence type="ECO:0000256" key="8">
    <source>
        <dbReference type="ARBA" id="ARBA00023299"/>
    </source>
</evidence>
<dbReference type="FunFam" id="3.30.1330.90:FF:000003">
    <property type="entry name" value="D-3-phosphoglycerate dehydrogenase"/>
    <property type="match status" value="1"/>
</dbReference>
<dbReference type="InterPro" id="IPR006140">
    <property type="entry name" value="D-isomer_DH_NAD-bd"/>
</dbReference>
<dbReference type="GeneID" id="9345925"/>
<dbReference type="RefSeq" id="WP_013193806.1">
    <property type="nucleotide sequence ID" value="NC_014253.1"/>
</dbReference>
<dbReference type="UniPathway" id="UPA00135">
    <property type="reaction ID" value="UER00196"/>
</dbReference>
<dbReference type="SUPFAM" id="SSF143548">
    <property type="entry name" value="Serine metabolism enzymes domain"/>
    <property type="match status" value="1"/>
</dbReference>
<dbReference type="Gene3D" id="3.30.1330.90">
    <property type="entry name" value="D-3-phosphoglycerate dehydrogenase, domain 3"/>
    <property type="match status" value="1"/>
</dbReference>
<evidence type="ECO:0000259" key="11">
    <source>
        <dbReference type="PROSITE" id="PS51671"/>
    </source>
</evidence>
<dbReference type="CDD" id="cd12173">
    <property type="entry name" value="PGDH_4"/>
    <property type="match status" value="1"/>
</dbReference>
<dbReference type="SUPFAM" id="SSF52283">
    <property type="entry name" value="Formate/glycerate dehydrogenase catalytic domain-like"/>
    <property type="match status" value="1"/>
</dbReference>
<reference evidence="12 13" key="1">
    <citation type="submission" date="2010-06" db="EMBL/GenBank/DDBJ databases">
        <title>Complete sequence chromosome of Methanohalobium evestigatum Z-7303.</title>
        <authorList>
            <consortium name="US DOE Joint Genome Institute"/>
            <person name="Lucas S."/>
            <person name="Copeland A."/>
            <person name="Lapidus A."/>
            <person name="Cheng J.-F."/>
            <person name="Bruce D."/>
            <person name="Goodwin L."/>
            <person name="Pitluck S."/>
            <person name="Saunders E."/>
            <person name="Detter J.C."/>
            <person name="Han C."/>
            <person name="Tapia R."/>
            <person name="Land M."/>
            <person name="Hauser L."/>
            <person name="Kyrpides N."/>
            <person name="Mikhailova N."/>
            <person name="Sieprawska-Lupa M."/>
            <person name="Whitman W.B."/>
            <person name="Anderson I."/>
            <person name="Woyke T."/>
        </authorList>
    </citation>
    <scope>NUCLEOTIDE SEQUENCE [LARGE SCALE GENOMIC DNA]</scope>
    <source>
        <strain evidence="13">ATCC BAA-1072 / DSM 3721 / NBRC 107634 / OCM 161 / Z-7303</strain>
    </source>
</reference>
<comment type="catalytic activity">
    <reaction evidence="9 10">
        <text>(2R)-3-phosphoglycerate + NAD(+) = 3-phosphooxypyruvate + NADH + H(+)</text>
        <dbReference type="Rhea" id="RHEA:12641"/>
        <dbReference type="ChEBI" id="CHEBI:15378"/>
        <dbReference type="ChEBI" id="CHEBI:18110"/>
        <dbReference type="ChEBI" id="CHEBI:57540"/>
        <dbReference type="ChEBI" id="CHEBI:57945"/>
        <dbReference type="ChEBI" id="CHEBI:58272"/>
        <dbReference type="EC" id="1.1.1.95"/>
    </reaction>
</comment>
<sequence>MKVLVSDSLAEEGINKLKEQFTVDVITGLSEDELVEKIKDYDALVVRSGTNVTEKVINAADNLKIIGRAGVGVDNIDVDAATNKGIIVVNTPEGNMISAAEHTISMMMAMCRNIPQAHASLKSRKWERKKFMGVEVNGKYLGVIGLGRIGSYVAQRGQALHMKVLGYDPYVSQEQADEMGVELTSVEDICKRADFITVHTPLTKGTENLINADKFALMKDGVRVLNCARGGIINEDALAEALRSGKVAGAAIDVFVEEPPFESPLLDFDNVITTPHLGASTEEAQVNVAEAAADEVISALTGGPVNNAINIPTVKPEMMPALTPYLKLAETMGKFAGQLMTGNYKRVELEYSGDILDKDIKPVTVAALKGILENALGPGVNFVNANSLAKSRKIKVIESKSETTNKFPSTITLELTRGSDTKSITGTVSGNGKIGRIIQIDGYHFDIVPTENMLVVDHMNRPNVIGPCAIMLGKNDINISGMQVGQVGLGEKTIMVLNVDSEVPESILNEMKSIEGILDAKPVTL</sequence>
<evidence type="ECO:0000256" key="4">
    <source>
        <dbReference type="ARBA" id="ARBA00021582"/>
    </source>
</evidence>
<dbReference type="KEGG" id="mev:Metev_0311"/>
<dbReference type="PANTHER" id="PTHR42789">
    <property type="entry name" value="D-ISOMER SPECIFIC 2-HYDROXYACID DEHYDROGENASE FAMILY PROTEIN (AFU_ORTHOLOGUE AFUA_6G10090)"/>
    <property type="match status" value="1"/>
</dbReference>
<dbReference type="GO" id="GO:0006564">
    <property type="term" value="P:L-serine biosynthetic process"/>
    <property type="evidence" value="ECO:0007669"/>
    <property type="project" value="UniProtKB-UniRule"/>
</dbReference>
<comment type="pathway">
    <text evidence="1 10">Amino-acid biosynthesis; L-serine biosynthesis; L-serine from 3-phospho-D-glycerate: step 1/3.</text>
</comment>
<dbReference type="PROSITE" id="PS00670">
    <property type="entry name" value="D_2_HYDROXYACID_DH_2"/>
    <property type="match status" value="1"/>
</dbReference>
<dbReference type="OrthoDB" id="7437at2157"/>
<dbReference type="InterPro" id="IPR029752">
    <property type="entry name" value="D-isomer_DH_CS1"/>
</dbReference>
<dbReference type="HOGENOM" id="CLU_019796_8_1_2"/>
<dbReference type="Gene3D" id="3.40.50.720">
    <property type="entry name" value="NAD(P)-binding Rossmann-like Domain"/>
    <property type="match status" value="2"/>
</dbReference>
<dbReference type="STRING" id="644295.Metev_0311"/>
<dbReference type="InterPro" id="IPR050857">
    <property type="entry name" value="D-2-hydroxyacid_DH"/>
</dbReference>
<protein>
    <recommendedName>
        <fullName evidence="4 10">D-3-phosphoglycerate dehydrogenase</fullName>
        <ecNumber evidence="3 10">1.1.1.95</ecNumber>
    </recommendedName>
</protein>
<dbReference type="Proteomes" id="UP000000391">
    <property type="component" value="Chromosome"/>
</dbReference>
<feature type="domain" description="ACT" evidence="11">
    <location>
        <begin position="453"/>
        <end position="525"/>
    </location>
</feature>
<organism evidence="12 13">
    <name type="scientific">Methanohalobium evestigatum (strain ATCC BAA-1072 / DSM 3721 / NBRC 107634 / OCM 161 / Z-7303)</name>
    <dbReference type="NCBI Taxonomy" id="644295"/>
    <lineage>
        <taxon>Archaea</taxon>
        <taxon>Methanobacteriati</taxon>
        <taxon>Methanobacteriota</taxon>
        <taxon>Stenosarchaea group</taxon>
        <taxon>Methanomicrobia</taxon>
        <taxon>Methanosarcinales</taxon>
        <taxon>Methanosarcinaceae</taxon>
        <taxon>Methanohalobium</taxon>
    </lineage>
</organism>
<keyword evidence="8 10" id="KW-0718">Serine biosynthesis</keyword>
<dbReference type="EMBL" id="CP002069">
    <property type="protein sequence ID" value="ADI73238.1"/>
    <property type="molecule type" value="Genomic_DNA"/>
</dbReference>
<dbReference type="Pfam" id="PF02826">
    <property type="entry name" value="2-Hacid_dh_C"/>
    <property type="match status" value="1"/>
</dbReference>
<dbReference type="GO" id="GO:0051287">
    <property type="term" value="F:NAD binding"/>
    <property type="evidence" value="ECO:0007669"/>
    <property type="project" value="UniProtKB-UniRule"/>
</dbReference>
<dbReference type="InterPro" id="IPR006139">
    <property type="entry name" value="D-isomer_2_OHA_DH_cat_dom"/>
</dbReference>
<evidence type="ECO:0000256" key="3">
    <source>
        <dbReference type="ARBA" id="ARBA00013143"/>
    </source>
</evidence>
<dbReference type="PANTHER" id="PTHR42789:SF1">
    <property type="entry name" value="D-ISOMER SPECIFIC 2-HYDROXYACID DEHYDROGENASE FAMILY PROTEIN (AFU_ORTHOLOGUE AFUA_6G10090)"/>
    <property type="match status" value="1"/>
</dbReference>
<dbReference type="InterPro" id="IPR029753">
    <property type="entry name" value="D-isomer_DH_CS"/>
</dbReference>
<evidence type="ECO:0000313" key="13">
    <source>
        <dbReference type="Proteomes" id="UP000000391"/>
    </source>
</evidence>
<proteinExistence type="inferred from homology"/>
<dbReference type="InterPro" id="IPR045865">
    <property type="entry name" value="ACT-like_dom_sf"/>
</dbReference>
<keyword evidence="5 10" id="KW-0028">Amino-acid biosynthesis</keyword>
<dbReference type="PROSITE" id="PS00065">
    <property type="entry name" value="D_2_HYDROXYACID_DH_1"/>
    <property type="match status" value="1"/>
</dbReference>
<dbReference type="FunFam" id="3.40.50.720:FF:000021">
    <property type="entry name" value="D-3-phosphoglycerate dehydrogenase"/>
    <property type="match status" value="1"/>
</dbReference>
<dbReference type="SUPFAM" id="SSF55021">
    <property type="entry name" value="ACT-like"/>
    <property type="match status" value="1"/>
</dbReference>
<dbReference type="Pfam" id="PF19304">
    <property type="entry name" value="PGDH_inter"/>
    <property type="match status" value="1"/>
</dbReference>
<dbReference type="PROSITE" id="PS00671">
    <property type="entry name" value="D_2_HYDROXYACID_DH_3"/>
    <property type="match status" value="1"/>
</dbReference>
<dbReference type="SUPFAM" id="SSF51735">
    <property type="entry name" value="NAD(P)-binding Rossmann-fold domains"/>
    <property type="match status" value="1"/>
</dbReference>
<comment type="similarity">
    <text evidence="2 10">Belongs to the D-isomer specific 2-hydroxyacid dehydrogenase family.</text>
</comment>
<keyword evidence="6 10" id="KW-0560">Oxidoreductase</keyword>
<dbReference type="EC" id="1.1.1.95" evidence="3 10"/>
<gene>
    <name evidence="12" type="ordered locus">Metev_0311</name>
</gene>
<evidence type="ECO:0000256" key="6">
    <source>
        <dbReference type="ARBA" id="ARBA00023002"/>
    </source>
</evidence>
<evidence type="ECO:0000313" key="12">
    <source>
        <dbReference type="EMBL" id="ADI73238.1"/>
    </source>
</evidence>
<dbReference type="GO" id="GO:0004617">
    <property type="term" value="F:phosphoglycerate dehydrogenase activity"/>
    <property type="evidence" value="ECO:0007669"/>
    <property type="project" value="UniProtKB-UniRule"/>
</dbReference>
<dbReference type="InterPro" id="IPR002912">
    <property type="entry name" value="ACT_dom"/>
</dbReference>
<evidence type="ECO:0000256" key="5">
    <source>
        <dbReference type="ARBA" id="ARBA00022605"/>
    </source>
</evidence>
<accession>D7E6L6</accession>
<dbReference type="CDD" id="cd04902">
    <property type="entry name" value="ACT_3PGDH-xct"/>
    <property type="match status" value="1"/>
</dbReference>